<dbReference type="GO" id="GO:0008270">
    <property type="term" value="F:zinc ion binding"/>
    <property type="evidence" value="ECO:0007669"/>
    <property type="project" value="UniProtKB-KW"/>
</dbReference>
<sequence>MPSCFICKRSRSSTSKLQNITFHKFPTNQTIRDKWYDFVIENGLKIDNINNNSILCSSHFDESLFLVHKNTRHLCKNAVPNIIISRVINAKNVYPEVSKTGQSSSFFLEALSDVLDENSPAVQLPTNVIGYEQLLTPAEQPLQLDVFMQPNTTNLNSTKNLLVKKPTIVVTGSNICCEGVSVLDENSPVKLSTNEIGHEKLSISSEESLQVDVTMQSNTNSEDYMIQKNRKSSYLAASNIVDQDTPKRKFLKFGVRKLLDQVEVKKKKMKVLQQSLRRANKKIASLKTIISQLRKENLINDDMLYDASDMLLESFGKHKNLITYWYKKNTNHKIPKKYSPAVRQFALSLHLFSAKAYNYVRKQFNTILPHVRTLSKWYSHVNAKPGFTSEAIKTLALKVKFSEAPVVCSLMLDEMAIRQHIEFDAKECLVFMLVSINENWKIPIGYFLITSLNGSQKAELTKHALHLLNDTGVCVVSLTFDGCSSNLTMARLLGCDFNINTLSTKFDDIVVFLDPAHMVKLVRNAFGDKDTFLDSDNNLIHFNLVKGLLILQEKEGCHLANKLRKNHIFFFKQKMKVKLASQLLSQSVADALKFCKYNLGFKEFSEVDGTVKFIEMFNDGFDILNSRSVRCFGKKKAICNENIKEIIEFTNLMTTYIIGLKVKEKDSFIPVLESNRKTGFLGFIVCLNSALLLYKILVKSDGIRLQLFDPSCGE</sequence>
<evidence type="ECO:0000256" key="5">
    <source>
        <dbReference type="PROSITE-ProRule" id="PRU00309"/>
    </source>
</evidence>
<dbReference type="PANTHER" id="PTHR47577:SF2">
    <property type="entry name" value="THAP DOMAIN CONTAINING 9"/>
    <property type="match status" value="1"/>
</dbReference>
<evidence type="ECO:0000256" key="1">
    <source>
        <dbReference type="ARBA" id="ARBA00022723"/>
    </source>
</evidence>
<dbReference type="InterPro" id="IPR048365">
    <property type="entry name" value="TNP-like_RNaseH_N"/>
</dbReference>
<feature type="coiled-coil region" evidence="6">
    <location>
        <begin position="255"/>
        <end position="296"/>
    </location>
</feature>
<comment type="caution">
    <text evidence="8">The sequence shown here is derived from an EMBL/GenBank/DDBJ whole genome shotgun (WGS) entry which is preliminary data.</text>
</comment>
<protein>
    <submittedName>
        <fullName evidence="8">THAP-type domain-containing protein</fullName>
    </submittedName>
</protein>
<dbReference type="InterPro" id="IPR006612">
    <property type="entry name" value="THAP_Znf"/>
</dbReference>
<organism evidence="8 9">
    <name type="scientific">Aphis craccivora</name>
    <name type="common">Cowpea aphid</name>
    <dbReference type="NCBI Taxonomy" id="307492"/>
    <lineage>
        <taxon>Eukaryota</taxon>
        <taxon>Metazoa</taxon>
        <taxon>Ecdysozoa</taxon>
        <taxon>Arthropoda</taxon>
        <taxon>Hexapoda</taxon>
        <taxon>Insecta</taxon>
        <taxon>Pterygota</taxon>
        <taxon>Neoptera</taxon>
        <taxon>Paraneoptera</taxon>
        <taxon>Hemiptera</taxon>
        <taxon>Sternorrhyncha</taxon>
        <taxon>Aphidomorpha</taxon>
        <taxon>Aphidoidea</taxon>
        <taxon>Aphididae</taxon>
        <taxon>Aphidini</taxon>
        <taxon>Aphis</taxon>
        <taxon>Aphis</taxon>
    </lineage>
</organism>
<accession>A0A6G0W6P9</accession>
<dbReference type="InterPro" id="IPR021896">
    <property type="entry name" value="THAP9-like_HTH"/>
</dbReference>
<keyword evidence="4 5" id="KW-0238">DNA-binding</keyword>
<proteinExistence type="predicted"/>
<name>A0A6G0W6P9_APHCR</name>
<evidence type="ECO:0000259" key="7">
    <source>
        <dbReference type="PROSITE" id="PS50950"/>
    </source>
</evidence>
<dbReference type="AlphaFoldDB" id="A0A6G0W6P9"/>
<dbReference type="Pfam" id="PF21787">
    <property type="entry name" value="TNP-like_RNaseH_N"/>
    <property type="match status" value="1"/>
</dbReference>
<dbReference type="OrthoDB" id="6627344at2759"/>
<evidence type="ECO:0000256" key="2">
    <source>
        <dbReference type="ARBA" id="ARBA00022771"/>
    </source>
</evidence>
<dbReference type="InterPro" id="IPR038441">
    <property type="entry name" value="THAP_Znf_sf"/>
</dbReference>
<reference evidence="8 9" key="1">
    <citation type="submission" date="2019-08" db="EMBL/GenBank/DDBJ databases">
        <title>Whole genome of Aphis craccivora.</title>
        <authorList>
            <person name="Voronova N.V."/>
            <person name="Shulinski R.S."/>
            <person name="Bandarenka Y.V."/>
            <person name="Zhorov D.G."/>
            <person name="Warner D."/>
        </authorList>
    </citation>
    <scope>NUCLEOTIDE SEQUENCE [LARGE SCALE GENOMIC DNA]</scope>
    <source>
        <strain evidence="8">180601</strain>
        <tissue evidence="8">Whole Body</tissue>
    </source>
</reference>
<keyword evidence="2 5" id="KW-0863">Zinc-finger</keyword>
<dbReference type="Gene3D" id="6.20.210.20">
    <property type="entry name" value="THAP domain"/>
    <property type="match status" value="1"/>
</dbReference>
<evidence type="ECO:0000256" key="6">
    <source>
        <dbReference type="SAM" id="Coils"/>
    </source>
</evidence>
<dbReference type="PANTHER" id="PTHR47577">
    <property type="entry name" value="THAP DOMAIN-CONTAINING PROTEIN 6"/>
    <property type="match status" value="1"/>
</dbReference>
<evidence type="ECO:0000256" key="3">
    <source>
        <dbReference type="ARBA" id="ARBA00022833"/>
    </source>
</evidence>
<keyword evidence="3" id="KW-0862">Zinc</keyword>
<evidence type="ECO:0000256" key="4">
    <source>
        <dbReference type="ARBA" id="ARBA00023125"/>
    </source>
</evidence>
<evidence type="ECO:0000313" key="9">
    <source>
        <dbReference type="Proteomes" id="UP000478052"/>
    </source>
</evidence>
<dbReference type="Pfam" id="PF12017">
    <property type="entry name" value="Tnp_P_element"/>
    <property type="match status" value="1"/>
</dbReference>
<dbReference type="SUPFAM" id="SSF57716">
    <property type="entry name" value="Glucocorticoid receptor-like (DNA-binding domain)"/>
    <property type="match status" value="1"/>
</dbReference>
<evidence type="ECO:0000313" key="8">
    <source>
        <dbReference type="EMBL" id="KAF0722905.1"/>
    </source>
</evidence>
<keyword evidence="9" id="KW-1185">Reference proteome</keyword>
<keyword evidence="1" id="KW-0479">Metal-binding</keyword>
<dbReference type="PROSITE" id="PS50950">
    <property type="entry name" value="ZF_THAP"/>
    <property type="match status" value="1"/>
</dbReference>
<keyword evidence="6" id="KW-0175">Coiled coil</keyword>
<dbReference type="Pfam" id="PF05485">
    <property type="entry name" value="THAP"/>
    <property type="match status" value="1"/>
</dbReference>
<dbReference type="Pfam" id="PF21788">
    <property type="entry name" value="TNP-like_GBD"/>
    <property type="match status" value="1"/>
</dbReference>
<dbReference type="EMBL" id="VUJU01009021">
    <property type="protein sequence ID" value="KAF0722905.1"/>
    <property type="molecule type" value="Genomic_DNA"/>
</dbReference>
<gene>
    <name evidence="8" type="ORF">FWK35_00022846</name>
</gene>
<feature type="domain" description="THAP-type" evidence="7">
    <location>
        <begin position="1"/>
        <end position="83"/>
    </location>
</feature>
<dbReference type="InterPro" id="IPR048366">
    <property type="entry name" value="TNP-like_GBD"/>
</dbReference>
<dbReference type="SMART" id="SM00692">
    <property type="entry name" value="DM3"/>
    <property type="match status" value="1"/>
</dbReference>
<dbReference type="SMART" id="SM00980">
    <property type="entry name" value="THAP"/>
    <property type="match status" value="1"/>
</dbReference>
<dbReference type="GO" id="GO:0003677">
    <property type="term" value="F:DNA binding"/>
    <property type="evidence" value="ECO:0007669"/>
    <property type="project" value="UniProtKB-UniRule"/>
</dbReference>
<dbReference type="Proteomes" id="UP000478052">
    <property type="component" value="Unassembled WGS sequence"/>
</dbReference>